<dbReference type="InterPro" id="IPR036397">
    <property type="entry name" value="RNaseH_sf"/>
</dbReference>
<dbReference type="EMBL" id="CP028130">
    <property type="protein sequence ID" value="AZZ55353.1"/>
    <property type="molecule type" value="Genomic_DNA"/>
</dbReference>
<evidence type="ECO:0000313" key="15">
    <source>
        <dbReference type="EMBL" id="AZZ55353.1"/>
    </source>
</evidence>
<comment type="cofactor">
    <cofactor evidence="2">
        <name>Mg(2+)</name>
        <dbReference type="ChEBI" id="CHEBI:18420"/>
    </cofactor>
</comment>
<evidence type="ECO:0000256" key="11">
    <source>
        <dbReference type="ARBA" id="ARBA00023211"/>
    </source>
</evidence>
<evidence type="ECO:0000256" key="3">
    <source>
        <dbReference type="ARBA" id="ARBA00004065"/>
    </source>
</evidence>
<reference evidence="15 16" key="1">
    <citation type="submission" date="2018-03" db="EMBL/GenBank/DDBJ databases">
        <title>Bacteriophage NCPPB3778 and a type I-E CRISPR drive the evolution of the US Biological Select Agent, Rathayibacter toxicus.</title>
        <authorList>
            <person name="Davis E.W.II."/>
            <person name="Tabima J.F."/>
            <person name="Weisberg A.J."/>
            <person name="Dantas Lopes L."/>
            <person name="Wiseman M.S."/>
            <person name="Wiseman M.S."/>
            <person name="Pupko T."/>
            <person name="Belcher M.S."/>
            <person name="Sechler A.J."/>
            <person name="Tancos M.A."/>
            <person name="Schroeder B.K."/>
            <person name="Murray T.D."/>
            <person name="Luster D.G."/>
            <person name="Schneider W.L."/>
            <person name="Rogers E."/>
            <person name="Andreote F.D."/>
            <person name="Grunwald N.J."/>
            <person name="Putnam M.L."/>
            <person name="Chang J.H."/>
        </authorList>
    </citation>
    <scope>NUCLEOTIDE SEQUENCE [LARGE SCALE GENOMIC DNA]</scope>
    <source>
        <strain evidence="15 16">NCCPB 2253</strain>
    </source>
</reference>
<evidence type="ECO:0000256" key="12">
    <source>
        <dbReference type="PROSITE-ProRule" id="PRU01319"/>
    </source>
</evidence>
<evidence type="ECO:0000256" key="6">
    <source>
        <dbReference type="ARBA" id="ARBA00022490"/>
    </source>
</evidence>
<dbReference type="NCBIfam" id="NF000595">
    <property type="entry name" value="PRK00015.1-3"/>
    <property type="match status" value="1"/>
</dbReference>
<dbReference type="CDD" id="cd07182">
    <property type="entry name" value="RNase_HII_bacteria_HII_like"/>
    <property type="match status" value="1"/>
</dbReference>
<dbReference type="AlphaFoldDB" id="A0AAD1ABR3"/>
<feature type="binding site" evidence="12">
    <location>
        <position position="27"/>
    </location>
    <ligand>
        <name>a divalent metal cation</name>
        <dbReference type="ChEBI" id="CHEBI:60240"/>
    </ligand>
</feature>
<dbReference type="KEGG" id="ria:C7V51_05220"/>
<keyword evidence="7 12" id="KW-0540">Nuclease</keyword>
<gene>
    <name evidence="15" type="ORF">C7V51_05220</name>
</gene>
<comment type="cofactor">
    <cofactor evidence="12">
        <name>Mn(2+)</name>
        <dbReference type="ChEBI" id="CHEBI:29035"/>
    </cofactor>
    <cofactor evidence="12">
        <name>Mg(2+)</name>
        <dbReference type="ChEBI" id="CHEBI:18420"/>
    </cofactor>
    <text evidence="12">Manganese or magnesium. Binds 1 divalent metal ion per monomer in the absence of substrate. May bind a second metal ion after substrate binding.</text>
</comment>
<evidence type="ECO:0000256" key="5">
    <source>
        <dbReference type="ARBA" id="ARBA00007383"/>
    </source>
</evidence>
<evidence type="ECO:0000256" key="7">
    <source>
        <dbReference type="ARBA" id="ARBA00022722"/>
    </source>
</evidence>
<feature type="domain" description="RNase H type-2" evidence="14">
    <location>
        <begin position="20"/>
        <end position="232"/>
    </location>
</feature>
<keyword evidence="8 12" id="KW-0479">Metal-binding</keyword>
<dbReference type="PROSITE" id="PS51975">
    <property type="entry name" value="RNASE_H_2"/>
    <property type="match status" value="1"/>
</dbReference>
<dbReference type="InterPro" id="IPR022898">
    <property type="entry name" value="RNase_HII"/>
</dbReference>
<organism evidence="15 16">
    <name type="scientific">Rathayibacter iranicus</name>
    <dbReference type="NCBI Taxonomy" id="59737"/>
    <lineage>
        <taxon>Bacteria</taxon>
        <taxon>Bacillati</taxon>
        <taxon>Actinomycetota</taxon>
        <taxon>Actinomycetes</taxon>
        <taxon>Micrococcales</taxon>
        <taxon>Microbacteriaceae</taxon>
        <taxon>Rathayibacter</taxon>
    </lineage>
</organism>
<comment type="similarity">
    <text evidence="5 13">Belongs to the RNase HII family.</text>
</comment>
<comment type="catalytic activity">
    <reaction evidence="1 12 13">
        <text>Endonucleolytic cleavage to 5'-phosphomonoester.</text>
        <dbReference type="EC" id="3.1.26.4"/>
    </reaction>
</comment>
<comment type="function">
    <text evidence="3 13">Endonuclease that specifically degrades the RNA of RNA-DNA hybrids.</text>
</comment>
<accession>A0AAD1ABR3</accession>
<name>A0AAD1ABR3_9MICO</name>
<dbReference type="RefSeq" id="WP_104264644.1">
    <property type="nucleotide sequence ID" value="NZ_CP028130.1"/>
</dbReference>
<protein>
    <recommendedName>
        <fullName evidence="13">Ribonuclease</fullName>
        <ecNumber evidence="13">3.1.26.4</ecNumber>
    </recommendedName>
</protein>
<dbReference type="EC" id="3.1.26.4" evidence="13"/>
<dbReference type="SUPFAM" id="SSF53098">
    <property type="entry name" value="Ribonuclease H-like"/>
    <property type="match status" value="1"/>
</dbReference>
<dbReference type="PANTHER" id="PTHR10954">
    <property type="entry name" value="RIBONUCLEASE H2 SUBUNIT A"/>
    <property type="match status" value="1"/>
</dbReference>
<dbReference type="InterPro" id="IPR024567">
    <property type="entry name" value="RNase_HII/HIII_dom"/>
</dbReference>
<evidence type="ECO:0000256" key="4">
    <source>
        <dbReference type="ARBA" id="ARBA00004496"/>
    </source>
</evidence>
<feature type="binding site" evidence="12">
    <location>
        <position position="125"/>
    </location>
    <ligand>
        <name>a divalent metal cation</name>
        <dbReference type="ChEBI" id="CHEBI:60240"/>
    </ligand>
</feature>
<dbReference type="InterPro" id="IPR001352">
    <property type="entry name" value="RNase_HII/HIII"/>
</dbReference>
<evidence type="ECO:0000256" key="9">
    <source>
        <dbReference type="ARBA" id="ARBA00022759"/>
    </source>
</evidence>
<keyword evidence="10 12" id="KW-0378">Hydrolase</keyword>
<evidence type="ECO:0000256" key="10">
    <source>
        <dbReference type="ARBA" id="ARBA00022801"/>
    </source>
</evidence>
<keyword evidence="11" id="KW-0464">Manganese</keyword>
<keyword evidence="9 12" id="KW-0255">Endonuclease</keyword>
<comment type="subcellular location">
    <subcellularLocation>
        <location evidence="4">Cytoplasm</location>
    </subcellularLocation>
</comment>
<feature type="binding site" evidence="12">
    <location>
        <position position="26"/>
    </location>
    <ligand>
        <name>a divalent metal cation</name>
        <dbReference type="ChEBI" id="CHEBI:60240"/>
    </ligand>
</feature>
<dbReference type="GO" id="GO:0006298">
    <property type="term" value="P:mismatch repair"/>
    <property type="evidence" value="ECO:0007669"/>
    <property type="project" value="TreeGrafter"/>
</dbReference>
<dbReference type="GO" id="GO:0003723">
    <property type="term" value="F:RNA binding"/>
    <property type="evidence" value="ECO:0007669"/>
    <property type="project" value="UniProtKB-UniRule"/>
</dbReference>
<evidence type="ECO:0000256" key="8">
    <source>
        <dbReference type="ARBA" id="ARBA00022723"/>
    </source>
</evidence>
<evidence type="ECO:0000256" key="1">
    <source>
        <dbReference type="ARBA" id="ARBA00000077"/>
    </source>
</evidence>
<dbReference type="Pfam" id="PF01351">
    <property type="entry name" value="RNase_HII"/>
    <property type="match status" value="1"/>
</dbReference>
<dbReference type="Proteomes" id="UP000283946">
    <property type="component" value="Chromosome"/>
</dbReference>
<dbReference type="InterPro" id="IPR012337">
    <property type="entry name" value="RNaseH-like_sf"/>
</dbReference>
<dbReference type="GO" id="GO:0005737">
    <property type="term" value="C:cytoplasm"/>
    <property type="evidence" value="ECO:0007669"/>
    <property type="project" value="UniProtKB-SubCell"/>
</dbReference>
<proteinExistence type="inferred from homology"/>
<dbReference type="PANTHER" id="PTHR10954:SF18">
    <property type="entry name" value="RIBONUCLEASE HII"/>
    <property type="match status" value="1"/>
</dbReference>
<evidence type="ECO:0000256" key="13">
    <source>
        <dbReference type="RuleBase" id="RU003515"/>
    </source>
</evidence>
<evidence type="ECO:0000313" key="16">
    <source>
        <dbReference type="Proteomes" id="UP000283946"/>
    </source>
</evidence>
<keyword evidence="6" id="KW-0963">Cytoplasm</keyword>
<dbReference type="GO" id="GO:0004523">
    <property type="term" value="F:RNA-DNA hybrid ribonuclease activity"/>
    <property type="evidence" value="ECO:0007669"/>
    <property type="project" value="UniProtKB-UniRule"/>
</dbReference>
<dbReference type="Gene3D" id="3.30.420.10">
    <property type="entry name" value="Ribonuclease H-like superfamily/Ribonuclease H"/>
    <property type="match status" value="1"/>
</dbReference>
<evidence type="ECO:0000256" key="2">
    <source>
        <dbReference type="ARBA" id="ARBA00001946"/>
    </source>
</evidence>
<evidence type="ECO:0000259" key="14">
    <source>
        <dbReference type="PROSITE" id="PS51975"/>
    </source>
</evidence>
<dbReference type="GO" id="GO:0032299">
    <property type="term" value="C:ribonuclease H2 complex"/>
    <property type="evidence" value="ECO:0007669"/>
    <property type="project" value="TreeGrafter"/>
</dbReference>
<dbReference type="GO" id="GO:0046872">
    <property type="term" value="F:metal ion binding"/>
    <property type="evidence" value="ECO:0007669"/>
    <property type="project" value="UniProtKB-KW"/>
</dbReference>
<dbReference type="GO" id="GO:0043137">
    <property type="term" value="P:DNA replication, removal of RNA primer"/>
    <property type="evidence" value="ECO:0007669"/>
    <property type="project" value="TreeGrafter"/>
</dbReference>
<sequence length="240" mass="25589">MAVAEPTLTQERRLFRQGYETVIGCDEVGRGAIAGPVSVGVVSIRPRCRAFPMGLRDSKMLAPARREALFPSVVKWVSDWAIGESSSDEIDETGIIAGLGRAASRGIERLTDQGVDLGTAVVLLDGAHDWLSPALGAWAAELTIVTRVKADRDCAAVSAASVLAKVSRDTQMVRHHDDFADYAWDSNKGYGSAAHWAGIERVGPSPLHRVTWLSKSRKAVRPVASGERGLSTGVGLSNDG</sequence>